<evidence type="ECO:0000313" key="2">
    <source>
        <dbReference type="EMBL" id="MFC5153984.1"/>
    </source>
</evidence>
<organism evidence="2 3">
    <name type="scientific">Streptomyces amakusaensis</name>
    <dbReference type="NCBI Taxonomy" id="67271"/>
    <lineage>
        <taxon>Bacteria</taxon>
        <taxon>Bacillati</taxon>
        <taxon>Actinomycetota</taxon>
        <taxon>Actinomycetes</taxon>
        <taxon>Kitasatosporales</taxon>
        <taxon>Streptomycetaceae</taxon>
        <taxon>Streptomyces</taxon>
    </lineage>
</organism>
<name>A0ABW0AN98_9ACTN</name>
<comment type="caution">
    <text evidence="2">The sequence shown here is derived from an EMBL/GenBank/DDBJ whole genome shotgun (WGS) entry which is preliminary data.</text>
</comment>
<sequence length="408" mass="43237">MTTPTLFVEVHILQSLPPSNLNRDDSGTPKQAVYGGARRARVSSQAWKRATRMHFAASIPETDRATRTKRIGSLLTGRLAQAVAEGGAGLAQDQAEGLAGALLTPLGITQSATKANQSAYLLFFGKRQLDDLIKLLDGRAAELAELPDEELKQEIGRLDVVQTLSSGHPAEVALFGRMVADLPSLNVDAAVQVAHALSTHAVRTEFDYYTAVDDENTEDSGAGMIGTVEFNSSTLYRYAVLGLHQLRDNLTSPDATLDAAVRFVDSFTRSMPTGHQNTFAHRTLPQLVLVTLRTDQPVNLVSAFEEPVTGASGLAAQSAVQLAAELDTVATSWGSLPAQILSTHALQGDKLTEAFGPSRPFPALLASLKSSLDSWLSTGQIPAGTPVHGDVPPARDGAIPTTTAAQDA</sequence>
<dbReference type="InterPro" id="IPR010148">
    <property type="entry name" value="CRISPR-assoc_prot_CT1975"/>
</dbReference>
<dbReference type="Proteomes" id="UP001596160">
    <property type="component" value="Unassembled WGS sequence"/>
</dbReference>
<protein>
    <submittedName>
        <fullName evidence="2">Type I-E CRISPR-associated protein Cas7/Cse4/CasC</fullName>
    </submittedName>
</protein>
<reference evidence="3" key="1">
    <citation type="journal article" date="2019" name="Int. J. Syst. Evol. Microbiol.">
        <title>The Global Catalogue of Microorganisms (GCM) 10K type strain sequencing project: providing services to taxonomists for standard genome sequencing and annotation.</title>
        <authorList>
            <consortium name="The Broad Institute Genomics Platform"/>
            <consortium name="The Broad Institute Genome Sequencing Center for Infectious Disease"/>
            <person name="Wu L."/>
            <person name="Ma J."/>
        </authorList>
    </citation>
    <scope>NUCLEOTIDE SEQUENCE [LARGE SCALE GENOMIC DNA]</scope>
    <source>
        <strain evidence="3">PCU 266</strain>
    </source>
</reference>
<accession>A0ABW0AN98</accession>
<feature type="region of interest" description="Disordered" evidence="1">
    <location>
        <begin position="384"/>
        <end position="408"/>
    </location>
</feature>
<dbReference type="Pfam" id="PF09344">
    <property type="entry name" value="Cas_CT1975"/>
    <property type="match status" value="1"/>
</dbReference>
<dbReference type="RefSeq" id="WP_344478767.1">
    <property type="nucleotide sequence ID" value="NZ_BAAASB010000010.1"/>
</dbReference>
<evidence type="ECO:0000313" key="3">
    <source>
        <dbReference type="Proteomes" id="UP001596160"/>
    </source>
</evidence>
<proteinExistence type="predicted"/>
<keyword evidence="3" id="KW-1185">Reference proteome</keyword>
<gene>
    <name evidence="2" type="primary">cas7e</name>
    <name evidence="2" type="ORF">ACFPRH_19815</name>
</gene>
<evidence type="ECO:0000256" key="1">
    <source>
        <dbReference type="SAM" id="MobiDB-lite"/>
    </source>
</evidence>
<dbReference type="NCBIfam" id="TIGR01869">
    <property type="entry name" value="casC_Cse4"/>
    <property type="match status" value="1"/>
</dbReference>
<dbReference type="EMBL" id="JBHSKP010000012">
    <property type="protein sequence ID" value="MFC5153984.1"/>
    <property type="molecule type" value="Genomic_DNA"/>
</dbReference>